<proteinExistence type="predicted"/>
<organism evidence="5 6">
    <name type="scientific">Mannheimia haemolytica</name>
    <name type="common">Pasteurella haemolytica</name>
    <dbReference type="NCBI Taxonomy" id="75985"/>
    <lineage>
        <taxon>Bacteria</taxon>
        <taxon>Pseudomonadati</taxon>
        <taxon>Pseudomonadota</taxon>
        <taxon>Gammaproteobacteria</taxon>
        <taxon>Pasteurellales</taxon>
        <taxon>Pasteurellaceae</taxon>
        <taxon>Mannheimia</taxon>
    </lineage>
</organism>
<dbReference type="Proteomes" id="UP000254802">
    <property type="component" value="Unassembled WGS sequence"/>
</dbReference>
<dbReference type="EMBL" id="UGPN01000002">
    <property type="protein sequence ID" value="STY60282.1"/>
    <property type="molecule type" value="Genomic_DNA"/>
</dbReference>
<keyword evidence="2" id="KW-0732">Signal</keyword>
<name>A0A378MVL3_MANHA</name>
<accession>A0A378MVL3</accession>
<evidence type="ECO:0000256" key="1">
    <source>
        <dbReference type="ARBA" id="ARBA00022487"/>
    </source>
</evidence>
<evidence type="ECO:0000313" key="5">
    <source>
        <dbReference type="EMBL" id="STY60282.1"/>
    </source>
</evidence>
<evidence type="ECO:0000313" key="6">
    <source>
        <dbReference type="Proteomes" id="UP000254802"/>
    </source>
</evidence>
<evidence type="ECO:0000256" key="4">
    <source>
        <dbReference type="ARBA" id="ARBA00023157"/>
    </source>
</evidence>
<evidence type="ECO:0000256" key="3">
    <source>
        <dbReference type="ARBA" id="ARBA00022801"/>
    </source>
</evidence>
<dbReference type="AlphaFoldDB" id="A0A378MVL3"/>
<dbReference type="GO" id="GO:0052689">
    <property type="term" value="F:carboxylic ester hydrolase activity"/>
    <property type="evidence" value="ECO:0007669"/>
    <property type="project" value="UniProtKB-KW"/>
</dbReference>
<sequence length="94" mass="10462">MPSRDPLSVDLDQASEQVKAVGSIHDTDQVDLSAFKQNGGKMLIYQGVSDPIFSAVDLKNWYQSLQQAVENPQHFCKIVFRVGNEPLWARGNGE</sequence>
<dbReference type="Pfam" id="PF07519">
    <property type="entry name" value="Tannase"/>
    <property type="match status" value="1"/>
</dbReference>
<keyword evidence="3" id="KW-0378">Hydrolase</keyword>
<gene>
    <name evidence="5" type="ORF">NCTC10638_01476</name>
</gene>
<protein>
    <submittedName>
        <fullName evidence="5">Tannase and feruloyl esterase</fullName>
    </submittedName>
</protein>
<dbReference type="InterPro" id="IPR011118">
    <property type="entry name" value="Tannase/feruloyl_esterase"/>
</dbReference>
<reference evidence="5 6" key="1">
    <citation type="submission" date="2018-06" db="EMBL/GenBank/DDBJ databases">
        <authorList>
            <consortium name="Pathogen Informatics"/>
            <person name="Doyle S."/>
        </authorList>
    </citation>
    <scope>NUCLEOTIDE SEQUENCE [LARGE SCALE GENOMIC DNA]</scope>
    <source>
        <strain evidence="5 6">NCTC10638</strain>
    </source>
</reference>
<evidence type="ECO:0000256" key="2">
    <source>
        <dbReference type="ARBA" id="ARBA00022729"/>
    </source>
</evidence>
<keyword evidence="1" id="KW-0719">Serine esterase</keyword>
<keyword evidence="4" id="KW-1015">Disulfide bond</keyword>